<name>A0A653BXJ7_CALMS</name>
<feature type="compositionally biased region" description="Basic and acidic residues" evidence="1">
    <location>
        <begin position="125"/>
        <end position="139"/>
    </location>
</feature>
<dbReference type="Proteomes" id="UP000410492">
    <property type="component" value="Unassembled WGS sequence"/>
</dbReference>
<evidence type="ECO:0000313" key="4">
    <source>
        <dbReference type="Proteomes" id="UP000410492"/>
    </source>
</evidence>
<sequence length="345" mass="39279">MDCKKTWSVVSFIDDKTVEAVPSNWIKGQLCYWPPLTGEKLMSAIRACEMLNTSWPSHRVKLFNHAIFDSYAKARQKSKIAEETSDLSTDTEAINKRKRIQRVLSSDGASGSSSENETFSIRTPPKLDKAKQRESRQEEASSLTNKNVASGSQALVSATLDLPSSSNECLRCKENDKKFKGIHEQLHIIRSICTDVLSEVQSLKVQNNKETVVKESFFNKYDINYPISTEDDLMKLEEILDKTAEFQDLGLELSKIGGSNCYNFIKRVMSTIITNDFALLYSWLGRKGKRPFYTLKLAKAVLYAAEHAKDVSWDRKEVETCVQLWLRRASDRKNTKINKPKEINN</sequence>
<accession>A0A653BXJ7</accession>
<dbReference type="PANTHER" id="PTHR34153:SF2">
    <property type="entry name" value="SI:CH211-262H13.3-RELATED"/>
    <property type="match status" value="1"/>
</dbReference>
<dbReference type="PANTHER" id="PTHR34153">
    <property type="entry name" value="SI:CH211-262H13.3-RELATED-RELATED"/>
    <property type="match status" value="1"/>
</dbReference>
<proteinExistence type="predicted"/>
<feature type="compositionally biased region" description="Low complexity" evidence="1">
    <location>
        <begin position="105"/>
        <end position="114"/>
    </location>
</feature>
<keyword evidence="4" id="KW-1185">Reference proteome</keyword>
<evidence type="ECO:0000259" key="2">
    <source>
        <dbReference type="Pfam" id="PF16064"/>
    </source>
</evidence>
<dbReference type="InterPro" id="IPR032071">
    <property type="entry name" value="DUF4806"/>
</dbReference>
<evidence type="ECO:0000256" key="1">
    <source>
        <dbReference type="SAM" id="MobiDB-lite"/>
    </source>
</evidence>
<dbReference type="OrthoDB" id="10015795at2759"/>
<evidence type="ECO:0000313" key="3">
    <source>
        <dbReference type="EMBL" id="VEN40362.1"/>
    </source>
</evidence>
<protein>
    <recommendedName>
        <fullName evidence="2">DUF4806 domain-containing protein</fullName>
    </recommendedName>
</protein>
<dbReference type="AlphaFoldDB" id="A0A653BXJ7"/>
<feature type="region of interest" description="Disordered" evidence="1">
    <location>
        <begin position="100"/>
        <end position="147"/>
    </location>
</feature>
<reference evidence="3 4" key="1">
    <citation type="submission" date="2019-01" db="EMBL/GenBank/DDBJ databases">
        <authorList>
            <person name="Sayadi A."/>
        </authorList>
    </citation>
    <scope>NUCLEOTIDE SEQUENCE [LARGE SCALE GENOMIC DNA]</scope>
</reference>
<dbReference type="Pfam" id="PF16064">
    <property type="entry name" value="DUF4806"/>
    <property type="match status" value="1"/>
</dbReference>
<feature type="domain" description="DUF4806" evidence="2">
    <location>
        <begin position="223"/>
        <end position="304"/>
    </location>
</feature>
<gene>
    <name evidence="3" type="ORF">CALMAC_LOCUS4548</name>
</gene>
<dbReference type="EMBL" id="CAACVG010006525">
    <property type="protein sequence ID" value="VEN40362.1"/>
    <property type="molecule type" value="Genomic_DNA"/>
</dbReference>
<organism evidence="3 4">
    <name type="scientific">Callosobruchus maculatus</name>
    <name type="common">Southern cowpea weevil</name>
    <name type="synonym">Pulse bruchid</name>
    <dbReference type="NCBI Taxonomy" id="64391"/>
    <lineage>
        <taxon>Eukaryota</taxon>
        <taxon>Metazoa</taxon>
        <taxon>Ecdysozoa</taxon>
        <taxon>Arthropoda</taxon>
        <taxon>Hexapoda</taxon>
        <taxon>Insecta</taxon>
        <taxon>Pterygota</taxon>
        <taxon>Neoptera</taxon>
        <taxon>Endopterygota</taxon>
        <taxon>Coleoptera</taxon>
        <taxon>Polyphaga</taxon>
        <taxon>Cucujiformia</taxon>
        <taxon>Chrysomeloidea</taxon>
        <taxon>Chrysomelidae</taxon>
        <taxon>Bruchinae</taxon>
        <taxon>Bruchini</taxon>
        <taxon>Callosobruchus</taxon>
    </lineage>
</organism>